<feature type="non-terminal residue" evidence="5">
    <location>
        <position position="1"/>
    </location>
</feature>
<accession>A0A382ZK98</accession>
<dbReference type="InterPro" id="IPR043504">
    <property type="entry name" value="Peptidase_S1_PA_chymotrypsin"/>
</dbReference>
<dbReference type="PANTHER" id="PTHR22939:SF129">
    <property type="entry name" value="SERINE PROTEASE HTRA2, MITOCHONDRIAL"/>
    <property type="match status" value="1"/>
</dbReference>
<proteinExistence type="inferred from homology"/>
<dbReference type="SUPFAM" id="SSF50156">
    <property type="entry name" value="PDZ domain-like"/>
    <property type="match status" value="2"/>
</dbReference>
<evidence type="ECO:0000313" key="5">
    <source>
        <dbReference type="EMBL" id="SVD95108.1"/>
    </source>
</evidence>
<dbReference type="SMART" id="SM00228">
    <property type="entry name" value="PDZ"/>
    <property type="match status" value="1"/>
</dbReference>
<dbReference type="GO" id="GO:0004252">
    <property type="term" value="F:serine-type endopeptidase activity"/>
    <property type="evidence" value="ECO:0007669"/>
    <property type="project" value="InterPro"/>
</dbReference>
<evidence type="ECO:0000259" key="4">
    <source>
        <dbReference type="PROSITE" id="PS50106"/>
    </source>
</evidence>
<feature type="domain" description="PDZ" evidence="4">
    <location>
        <begin position="192"/>
        <end position="257"/>
    </location>
</feature>
<gene>
    <name evidence="5" type="ORF">METZ01_LOCUS447962</name>
</gene>
<dbReference type="PROSITE" id="PS50106">
    <property type="entry name" value="PDZ"/>
    <property type="match status" value="2"/>
</dbReference>
<dbReference type="SUPFAM" id="SSF50494">
    <property type="entry name" value="Trypsin-like serine proteases"/>
    <property type="match status" value="1"/>
</dbReference>
<dbReference type="Pfam" id="PF13180">
    <property type="entry name" value="PDZ_2"/>
    <property type="match status" value="1"/>
</dbReference>
<dbReference type="EMBL" id="UINC01184067">
    <property type="protein sequence ID" value="SVD95108.1"/>
    <property type="molecule type" value="Genomic_DNA"/>
</dbReference>
<dbReference type="Pfam" id="PF13365">
    <property type="entry name" value="Trypsin_2"/>
    <property type="match status" value="1"/>
</dbReference>
<dbReference type="PANTHER" id="PTHR22939">
    <property type="entry name" value="SERINE PROTEASE FAMILY S1C HTRA-RELATED"/>
    <property type="match status" value="1"/>
</dbReference>
<evidence type="ECO:0000256" key="3">
    <source>
        <dbReference type="ARBA" id="ARBA00022801"/>
    </source>
</evidence>
<evidence type="ECO:0000256" key="2">
    <source>
        <dbReference type="ARBA" id="ARBA00022670"/>
    </source>
</evidence>
<dbReference type="InterPro" id="IPR009003">
    <property type="entry name" value="Peptidase_S1_PA"/>
</dbReference>
<comment type="similarity">
    <text evidence="1">Belongs to the peptidase S1C family.</text>
</comment>
<keyword evidence="2" id="KW-0645">Protease</keyword>
<name>A0A382ZK98_9ZZZZ</name>
<evidence type="ECO:0000256" key="1">
    <source>
        <dbReference type="ARBA" id="ARBA00010541"/>
    </source>
</evidence>
<dbReference type="PRINTS" id="PR00834">
    <property type="entry name" value="PROTEASES2C"/>
</dbReference>
<keyword evidence="3" id="KW-0378">Hydrolase</keyword>
<reference evidence="5" key="1">
    <citation type="submission" date="2018-05" db="EMBL/GenBank/DDBJ databases">
        <authorList>
            <person name="Lanie J.A."/>
            <person name="Ng W.-L."/>
            <person name="Kazmierczak K.M."/>
            <person name="Andrzejewski T.M."/>
            <person name="Davidsen T.M."/>
            <person name="Wayne K.J."/>
            <person name="Tettelin H."/>
            <person name="Glass J.I."/>
            <person name="Rusch D."/>
            <person name="Podicherti R."/>
            <person name="Tsui H.-C.T."/>
            <person name="Winkler M.E."/>
        </authorList>
    </citation>
    <scope>NUCLEOTIDE SEQUENCE</scope>
</reference>
<dbReference type="GO" id="GO:0006508">
    <property type="term" value="P:proteolysis"/>
    <property type="evidence" value="ECO:0007669"/>
    <property type="project" value="UniProtKB-KW"/>
</dbReference>
<dbReference type="InterPro" id="IPR036034">
    <property type="entry name" value="PDZ_sf"/>
</dbReference>
<dbReference type="InterPro" id="IPR001940">
    <property type="entry name" value="Peptidase_S1C"/>
</dbReference>
<feature type="domain" description="PDZ" evidence="4">
    <location>
        <begin position="82"/>
        <end position="173"/>
    </location>
</feature>
<dbReference type="AlphaFoldDB" id="A0A382ZK98"/>
<protein>
    <recommendedName>
        <fullName evidence="4">PDZ domain-containing protein</fullName>
    </recommendedName>
</protein>
<dbReference type="CDD" id="cd10839">
    <property type="entry name" value="cpPDZ1_DegP-like"/>
    <property type="match status" value="1"/>
</dbReference>
<organism evidence="5">
    <name type="scientific">marine metagenome</name>
    <dbReference type="NCBI Taxonomy" id="408172"/>
    <lineage>
        <taxon>unclassified sequences</taxon>
        <taxon>metagenomes</taxon>
        <taxon>ecological metagenomes</taxon>
    </lineage>
</organism>
<sequence>TVTAGIVSAVGRSSVISRNNFEDFIQHDAAINPGNSGGALFNLDGELIGINTAIATDGYSRANVGVGFAIPINMVKRVMEDLISDGKVTRGWLGVSIQDLDEGMAKALKLKDRNGAIISQVIKDSPAEDAGMKEQDVIIQVDGEKVNDSSNLKNLISSGRPNDKTKLIVIRDGDEKNLIVTLGTRPNEKDLTATYSSGVKSFDLLGLRVETYETEDGVLSMVKEGVKVLEIKPGSPADYENIHQGDIIVEIGKNTIA</sequence>
<feature type="non-terminal residue" evidence="5">
    <location>
        <position position="257"/>
    </location>
</feature>
<dbReference type="Gene3D" id="2.40.10.10">
    <property type="entry name" value="Trypsin-like serine proteases"/>
    <property type="match status" value="1"/>
</dbReference>
<dbReference type="Gene3D" id="2.30.42.10">
    <property type="match status" value="2"/>
</dbReference>
<dbReference type="InterPro" id="IPR001478">
    <property type="entry name" value="PDZ"/>
</dbReference>